<gene>
    <name evidence="1" type="ORF">SAMN06265795_1031</name>
</gene>
<proteinExistence type="predicted"/>
<name>A0A239EV08_9BURK</name>
<feature type="non-terminal residue" evidence="1">
    <location>
        <position position="1"/>
    </location>
</feature>
<dbReference type="EMBL" id="FZOT01000003">
    <property type="protein sequence ID" value="SNS47732.1"/>
    <property type="molecule type" value="Genomic_DNA"/>
</dbReference>
<dbReference type="AlphaFoldDB" id="A0A239EV08"/>
<dbReference type="Proteomes" id="UP000198284">
    <property type="component" value="Unassembled WGS sequence"/>
</dbReference>
<organism evidence="1 2">
    <name type="scientific">Noviherbaspirillum humi</name>
    <dbReference type="NCBI Taxonomy" id="1688639"/>
    <lineage>
        <taxon>Bacteria</taxon>
        <taxon>Pseudomonadati</taxon>
        <taxon>Pseudomonadota</taxon>
        <taxon>Betaproteobacteria</taxon>
        <taxon>Burkholderiales</taxon>
        <taxon>Oxalobacteraceae</taxon>
        <taxon>Noviherbaspirillum</taxon>
    </lineage>
</organism>
<reference evidence="1 2" key="1">
    <citation type="submission" date="2017-06" db="EMBL/GenBank/DDBJ databases">
        <authorList>
            <person name="Kim H.J."/>
            <person name="Triplett B.A."/>
        </authorList>
    </citation>
    <scope>NUCLEOTIDE SEQUENCE [LARGE SCALE GENOMIC DNA]</scope>
    <source>
        <strain evidence="1 2">U15</strain>
    </source>
</reference>
<evidence type="ECO:0000313" key="2">
    <source>
        <dbReference type="Proteomes" id="UP000198284"/>
    </source>
</evidence>
<accession>A0A239EV08</accession>
<sequence>ERPVRLISAINRIYEKFGLNDLEQIEDAPEYKPGLILTPELIQQYLTKKVSEPA</sequence>
<protein>
    <submittedName>
        <fullName evidence="1">Uncharacterized protein</fullName>
    </submittedName>
</protein>
<keyword evidence="2" id="KW-1185">Reference proteome</keyword>
<evidence type="ECO:0000313" key="1">
    <source>
        <dbReference type="EMBL" id="SNS47732.1"/>
    </source>
</evidence>